<dbReference type="GO" id="GO:0055085">
    <property type="term" value="P:transmembrane transport"/>
    <property type="evidence" value="ECO:0007669"/>
    <property type="project" value="UniProtKB-ARBA"/>
</dbReference>
<dbReference type="InterPro" id="IPR050319">
    <property type="entry name" value="ABC_transp_ATP-bind"/>
</dbReference>
<evidence type="ECO:0000313" key="8">
    <source>
        <dbReference type="Proteomes" id="UP000332515"/>
    </source>
</evidence>
<dbReference type="Proteomes" id="UP000332515">
    <property type="component" value="Unassembled WGS sequence"/>
</dbReference>
<dbReference type="AlphaFoldDB" id="A0A6A7Y614"/>
<dbReference type="InterPro" id="IPR003593">
    <property type="entry name" value="AAA+_ATPase"/>
</dbReference>
<dbReference type="NCBIfam" id="NF008453">
    <property type="entry name" value="PRK11308.1"/>
    <property type="match status" value="2"/>
</dbReference>
<dbReference type="PANTHER" id="PTHR43776:SF7">
    <property type="entry name" value="D,D-DIPEPTIDE TRANSPORT ATP-BINDING PROTEIN DDPF-RELATED"/>
    <property type="match status" value="1"/>
</dbReference>
<feature type="domain" description="ABC transporter" evidence="6">
    <location>
        <begin position="354"/>
        <end position="596"/>
    </location>
</feature>
<dbReference type="PANTHER" id="PTHR43776">
    <property type="entry name" value="TRANSPORT ATP-BINDING PROTEIN"/>
    <property type="match status" value="1"/>
</dbReference>
<dbReference type="GO" id="GO:0005524">
    <property type="term" value="F:ATP binding"/>
    <property type="evidence" value="ECO:0007669"/>
    <property type="project" value="UniProtKB-KW"/>
</dbReference>
<keyword evidence="8" id="KW-1185">Reference proteome</keyword>
<proteinExistence type="inferred from homology"/>
<evidence type="ECO:0000256" key="3">
    <source>
        <dbReference type="ARBA" id="ARBA00022448"/>
    </source>
</evidence>
<dbReference type="Gene3D" id="3.40.50.300">
    <property type="entry name" value="P-loop containing nucleotide triphosphate hydrolases"/>
    <property type="match status" value="2"/>
</dbReference>
<dbReference type="InterPro" id="IPR013563">
    <property type="entry name" value="Oligopep_ABC_C"/>
</dbReference>
<reference evidence="7 8" key="1">
    <citation type="submission" date="2019-09" db="EMBL/GenBank/DDBJ databases">
        <title>Segnochrobactrum spirostomi gen. nov., sp. nov., isolated from the ciliate Spirostomum cf. yagiui and description of a novel family, Segnochrobactraceae fam. nov. within the order Rhizobiales of the class Alphaproteobacteria.</title>
        <authorList>
            <person name="Akter S."/>
            <person name="Shazib S.U.A."/>
            <person name="Shin M.K."/>
        </authorList>
    </citation>
    <scope>NUCLEOTIDE SEQUENCE [LARGE SCALE GENOMIC DNA]</scope>
    <source>
        <strain evidence="7 8">Sp-1</strain>
    </source>
</reference>
<evidence type="ECO:0000313" key="7">
    <source>
        <dbReference type="EMBL" id="MQT14703.1"/>
    </source>
</evidence>
<dbReference type="PROSITE" id="PS50893">
    <property type="entry name" value="ABC_TRANSPORTER_2"/>
    <property type="match status" value="2"/>
</dbReference>
<evidence type="ECO:0000259" key="6">
    <source>
        <dbReference type="PROSITE" id="PS50893"/>
    </source>
</evidence>
<dbReference type="InterPro" id="IPR017871">
    <property type="entry name" value="ABC_transporter-like_CS"/>
</dbReference>
<dbReference type="Pfam" id="PF08352">
    <property type="entry name" value="oligo_HPY"/>
    <property type="match status" value="1"/>
</dbReference>
<dbReference type="NCBIfam" id="NF007739">
    <property type="entry name" value="PRK10419.1"/>
    <property type="match status" value="2"/>
</dbReference>
<protein>
    <submittedName>
        <fullName evidence="7">ABC transporter ATP-binding protein</fullName>
    </submittedName>
</protein>
<evidence type="ECO:0000256" key="5">
    <source>
        <dbReference type="ARBA" id="ARBA00022840"/>
    </source>
</evidence>
<comment type="similarity">
    <text evidence="2">Belongs to the ABC transporter superfamily.</text>
</comment>
<keyword evidence="5 7" id="KW-0067">ATP-binding</keyword>
<evidence type="ECO:0000256" key="4">
    <source>
        <dbReference type="ARBA" id="ARBA00022741"/>
    </source>
</evidence>
<dbReference type="CDD" id="cd03257">
    <property type="entry name" value="ABC_NikE_OppD_transporters"/>
    <property type="match status" value="2"/>
</dbReference>
<keyword evidence="4" id="KW-0547">Nucleotide-binding</keyword>
<comment type="caution">
    <text evidence="7">The sequence shown here is derived from an EMBL/GenBank/DDBJ whole genome shotgun (WGS) entry which is preliminary data.</text>
</comment>
<dbReference type="SUPFAM" id="SSF52540">
    <property type="entry name" value="P-loop containing nucleoside triphosphate hydrolases"/>
    <property type="match status" value="2"/>
</dbReference>
<accession>A0A6A7Y614</accession>
<feature type="domain" description="ABC transporter" evidence="6">
    <location>
        <begin position="10"/>
        <end position="259"/>
    </location>
</feature>
<evidence type="ECO:0000256" key="2">
    <source>
        <dbReference type="ARBA" id="ARBA00005417"/>
    </source>
</evidence>
<keyword evidence="3" id="KW-0813">Transport</keyword>
<evidence type="ECO:0000256" key="1">
    <source>
        <dbReference type="ARBA" id="ARBA00004417"/>
    </source>
</evidence>
<gene>
    <name evidence="7" type="ORF">F0357_18990</name>
</gene>
<dbReference type="EMBL" id="VWNA01000002">
    <property type="protein sequence ID" value="MQT14703.1"/>
    <property type="molecule type" value="Genomic_DNA"/>
</dbReference>
<dbReference type="Pfam" id="PF00005">
    <property type="entry name" value="ABC_tran"/>
    <property type="match status" value="2"/>
</dbReference>
<dbReference type="InterPro" id="IPR027417">
    <property type="entry name" value="P-loop_NTPase"/>
</dbReference>
<name>A0A6A7Y614_9HYPH</name>
<dbReference type="SMART" id="SM00382">
    <property type="entry name" value="AAA"/>
    <property type="match status" value="2"/>
</dbReference>
<dbReference type="InterPro" id="IPR003439">
    <property type="entry name" value="ABC_transporter-like_ATP-bd"/>
</dbReference>
<sequence>MMDTGTLLSVRGLTVGTHSPDPAAPTILDDIDLTLARGETLGLVGESGSGKSTLLLALLGHTRPGLAIRRGSVRFDGTELVGADPATLRALRARRIGFVPQIAATALNPVARIGTLMDEALALAGMADRSARRERAADLLDRVRLPRPRELLDRFPHQLSGGQQQRVAIALALAGEPDLVVLDEPTSALDPTTRVEVLRLLKGLIAERGTAMVYVSHDLGVIAEVSDRIAVLYAGEVVEEAPIRSAMRRPGHPYLAGLLASLPRLDDGRLPAAIPGAPPAPGRRPAGCRFAPRCEFAEPSHCHERVPLEAMGPDRRVRCRFPVPAEAIRPAVPVRAPAPAAAPILAIGSLAVRYKASGVASLFARAPARTVVEDIALALAPGRTLGLVGESGSGKSTILKAIAGLITPAEGSIRFDGAEIAGPVARRAPAMRRRIQLIFQNPDASLNPRQSIRDIIARPIQLYFAPGAVEIERRVRALADSVRLTARHLDLMPAQLSGGEKQRVAIARAFAAEPDLILADEVTSALDVSVQAAIVDLLAEMVERRRAAMVFVSHDLALVRVLADEVAVLEGGRIVEAGPVAPLFAAPRSEITRTLLGSVLVPA</sequence>
<comment type="subcellular location">
    <subcellularLocation>
        <location evidence="1">Cell inner membrane</location>
        <topology evidence="1">Peripheral membrane protein</topology>
    </subcellularLocation>
</comment>
<organism evidence="7 8">
    <name type="scientific">Segnochrobactrum spirostomi</name>
    <dbReference type="NCBI Taxonomy" id="2608987"/>
    <lineage>
        <taxon>Bacteria</taxon>
        <taxon>Pseudomonadati</taxon>
        <taxon>Pseudomonadota</taxon>
        <taxon>Alphaproteobacteria</taxon>
        <taxon>Hyphomicrobiales</taxon>
        <taxon>Segnochrobactraceae</taxon>
        <taxon>Segnochrobactrum</taxon>
    </lineage>
</organism>
<dbReference type="PROSITE" id="PS00211">
    <property type="entry name" value="ABC_TRANSPORTER_1"/>
    <property type="match status" value="2"/>
</dbReference>
<dbReference type="GO" id="GO:0016887">
    <property type="term" value="F:ATP hydrolysis activity"/>
    <property type="evidence" value="ECO:0007669"/>
    <property type="project" value="InterPro"/>
</dbReference>
<dbReference type="GO" id="GO:0015833">
    <property type="term" value="P:peptide transport"/>
    <property type="evidence" value="ECO:0007669"/>
    <property type="project" value="InterPro"/>
</dbReference>
<dbReference type="NCBIfam" id="TIGR01727">
    <property type="entry name" value="oligo_HPY"/>
    <property type="match status" value="1"/>
</dbReference>
<dbReference type="GO" id="GO:0005886">
    <property type="term" value="C:plasma membrane"/>
    <property type="evidence" value="ECO:0007669"/>
    <property type="project" value="UniProtKB-SubCell"/>
</dbReference>